<reference evidence="2" key="1">
    <citation type="journal article" date="2020" name="Cell">
        <title>Large-Scale Comparative Analyses of Tick Genomes Elucidate Their Genetic Diversity and Vector Capacities.</title>
        <authorList>
            <consortium name="Tick Genome and Microbiome Consortium (TIGMIC)"/>
            <person name="Jia N."/>
            <person name="Wang J."/>
            <person name="Shi W."/>
            <person name="Du L."/>
            <person name="Sun Y."/>
            <person name="Zhan W."/>
            <person name="Jiang J.F."/>
            <person name="Wang Q."/>
            <person name="Zhang B."/>
            <person name="Ji P."/>
            <person name="Bell-Sakyi L."/>
            <person name="Cui X.M."/>
            <person name="Yuan T.T."/>
            <person name="Jiang B.G."/>
            <person name="Yang W.F."/>
            <person name="Lam T.T."/>
            <person name="Chang Q.C."/>
            <person name="Ding S.J."/>
            <person name="Wang X.J."/>
            <person name="Zhu J.G."/>
            <person name="Ruan X.D."/>
            <person name="Zhao L."/>
            <person name="Wei J.T."/>
            <person name="Ye R.Z."/>
            <person name="Que T.C."/>
            <person name="Du C.H."/>
            <person name="Zhou Y.H."/>
            <person name="Cheng J.X."/>
            <person name="Dai P.F."/>
            <person name="Guo W.B."/>
            <person name="Han X.H."/>
            <person name="Huang E.J."/>
            <person name="Li L.F."/>
            <person name="Wei W."/>
            <person name="Gao Y.C."/>
            <person name="Liu J.Z."/>
            <person name="Shao H.Z."/>
            <person name="Wang X."/>
            <person name="Wang C.C."/>
            <person name="Yang T.C."/>
            <person name="Huo Q.B."/>
            <person name="Li W."/>
            <person name="Chen H.Y."/>
            <person name="Chen S.E."/>
            <person name="Zhou L.G."/>
            <person name="Ni X.B."/>
            <person name="Tian J.H."/>
            <person name="Sheng Y."/>
            <person name="Liu T."/>
            <person name="Pan Y.S."/>
            <person name="Xia L.Y."/>
            <person name="Li J."/>
            <person name="Zhao F."/>
            <person name="Cao W.C."/>
        </authorList>
    </citation>
    <scope>NUCLEOTIDE SEQUENCE</scope>
    <source>
        <strain evidence="2">Rsan-2018</strain>
    </source>
</reference>
<comment type="caution">
    <text evidence="2">The sequence shown here is derived from an EMBL/GenBank/DDBJ whole genome shotgun (WGS) entry which is preliminary data.</text>
</comment>
<evidence type="ECO:0000256" key="1">
    <source>
        <dbReference type="SAM" id="MobiDB-lite"/>
    </source>
</evidence>
<evidence type="ECO:0000313" key="3">
    <source>
        <dbReference type="Proteomes" id="UP000821837"/>
    </source>
</evidence>
<accession>A0A9D4PCF9</accession>
<proteinExistence type="predicted"/>
<evidence type="ECO:0000313" key="2">
    <source>
        <dbReference type="EMBL" id="KAH7934874.1"/>
    </source>
</evidence>
<organism evidence="2 3">
    <name type="scientific">Rhipicephalus sanguineus</name>
    <name type="common">Brown dog tick</name>
    <name type="synonym">Ixodes sanguineus</name>
    <dbReference type="NCBI Taxonomy" id="34632"/>
    <lineage>
        <taxon>Eukaryota</taxon>
        <taxon>Metazoa</taxon>
        <taxon>Ecdysozoa</taxon>
        <taxon>Arthropoda</taxon>
        <taxon>Chelicerata</taxon>
        <taxon>Arachnida</taxon>
        <taxon>Acari</taxon>
        <taxon>Parasitiformes</taxon>
        <taxon>Ixodida</taxon>
        <taxon>Ixodoidea</taxon>
        <taxon>Ixodidae</taxon>
        <taxon>Rhipicephalinae</taxon>
        <taxon>Rhipicephalus</taxon>
        <taxon>Rhipicephalus</taxon>
    </lineage>
</organism>
<keyword evidence="3" id="KW-1185">Reference proteome</keyword>
<dbReference type="AlphaFoldDB" id="A0A9D4PCF9"/>
<name>A0A9D4PCF9_RHISA</name>
<feature type="region of interest" description="Disordered" evidence="1">
    <location>
        <begin position="52"/>
        <end position="71"/>
    </location>
</feature>
<dbReference type="Proteomes" id="UP000821837">
    <property type="component" value="Unassembled WGS sequence"/>
</dbReference>
<sequence length="102" mass="11635">MRTLPEARIHIDTLYYRVEALAACKENPFFNLILGIIEGARAPAELDGAWRNPYNTKKPQPWTLIDGGDNSRWQGGPLWPWEERGDYRDVAHSDKLNAVQAT</sequence>
<protein>
    <submittedName>
        <fullName evidence="2">Uncharacterized protein</fullName>
    </submittedName>
</protein>
<reference evidence="2" key="2">
    <citation type="submission" date="2021-09" db="EMBL/GenBank/DDBJ databases">
        <authorList>
            <person name="Jia N."/>
            <person name="Wang J."/>
            <person name="Shi W."/>
            <person name="Du L."/>
            <person name="Sun Y."/>
            <person name="Zhan W."/>
            <person name="Jiang J."/>
            <person name="Wang Q."/>
            <person name="Zhang B."/>
            <person name="Ji P."/>
            <person name="Sakyi L.B."/>
            <person name="Cui X."/>
            <person name="Yuan T."/>
            <person name="Jiang B."/>
            <person name="Yang W."/>
            <person name="Lam T.T.-Y."/>
            <person name="Chang Q."/>
            <person name="Ding S."/>
            <person name="Wang X."/>
            <person name="Zhu J."/>
            <person name="Ruan X."/>
            <person name="Zhao L."/>
            <person name="Wei J."/>
            <person name="Que T."/>
            <person name="Du C."/>
            <person name="Cheng J."/>
            <person name="Dai P."/>
            <person name="Han X."/>
            <person name="Huang E."/>
            <person name="Gao Y."/>
            <person name="Liu J."/>
            <person name="Shao H."/>
            <person name="Ye R."/>
            <person name="Li L."/>
            <person name="Wei W."/>
            <person name="Wang X."/>
            <person name="Wang C."/>
            <person name="Huo Q."/>
            <person name="Li W."/>
            <person name="Guo W."/>
            <person name="Chen H."/>
            <person name="Chen S."/>
            <person name="Zhou L."/>
            <person name="Zhou L."/>
            <person name="Ni X."/>
            <person name="Tian J."/>
            <person name="Zhou Y."/>
            <person name="Sheng Y."/>
            <person name="Liu T."/>
            <person name="Pan Y."/>
            <person name="Xia L."/>
            <person name="Li J."/>
            <person name="Zhao F."/>
            <person name="Cao W."/>
        </authorList>
    </citation>
    <scope>NUCLEOTIDE SEQUENCE</scope>
    <source>
        <strain evidence="2">Rsan-2018</strain>
        <tissue evidence="2">Larvae</tissue>
    </source>
</reference>
<dbReference type="EMBL" id="JABSTV010001255">
    <property type="protein sequence ID" value="KAH7934874.1"/>
    <property type="molecule type" value="Genomic_DNA"/>
</dbReference>
<gene>
    <name evidence="2" type="ORF">HPB52_001698</name>
</gene>